<proteinExistence type="predicted"/>
<evidence type="ECO:0000313" key="2">
    <source>
        <dbReference type="Proteomes" id="UP001176468"/>
    </source>
</evidence>
<dbReference type="EMBL" id="JAUQSZ010000003">
    <property type="protein sequence ID" value="MDO7841842.1"/>
    <property type="molecule type" value="Genomic_DNA"/>
</dbReference>
<comment type="caution">
    <text evidence="1">The sequence shown here is derived from an EMBL/GenBank/DDBJ whole genome shotgun (WGS) entry which is preliminary data.</text>
</comment>
<dbReference type="Proteomes" id="UP001176468">
    <property type="component" value="Unassembled WGS sequence"/>
</dbReference>
<dbReference type="RefSeq" id="WP_304560301.1">
    <property type="nucleotide sequence ID" value="NZ_JAUQSZ010000003.1"/>
</dbReference>
<organism evidence="1 2">
    <name type="scientific">Sphingomonas immobilis</name>
    <dbReference type="NCBI Taxonomy" id="3063997"/>
    <lineage>
        <taxon>Bacteria</taxon>
        <taxon>Pseudomonadati</taxon>
        <taxon>Pseudomonadota</taxon>
        <taxon>Alphaproteobacteria</taxon>
        <taxon>Sphingomonadales</taxon>
        <taxon>Sphingomonadaceae</taxon>
        <taxon>Sphingomonas</taxon>
    </lineage>
</organism>
<keyword evidence="2" id="KW-1185">Reference proteome</keyword>
<reference evidence="1" key="1">
    <citation type="submission" date="2023-07" db="EMBL/GenBank/DDBJ databases">
        <authorList>
            <person name="Kim M.K."/>
        </authorList>
    </citation>
    <scope>NUCLEOTIDE SEQUENCE</scope>
    <source>
        <strain evidence="1">CA1-15</strain>
    </source>
</reference>
<accession>A0ABT8ZW84</accession>
<sequence>MTRLVVMMYVRFPLSLWNVEDWLIERGIEISHETVPIAEGLAGNVRSFNIIARERRSRRKNAAAEGLMTREEFER</sequence>
<gene>
    <name evidence="1" type="ORF">Q5H94_05860</name>
</gene>
<evidence type="ECO:0000313" key="1">
    <source>
        <dbReference type="EMBL" id="MDO7841842.1"/>
    </source>
</evidence>
<name>A0ABT8ZW84_9SPHN</name>
<protein>
    <submittedName>
        <fullName evidence="1">Uncharacterized protein</fullName>
    </submittedName>
</protein>